<comment type="similarity">
    <text evidence="1">Belongs to the VHL family.</text>
</comment>
<sequence>MELLQLFRPENNLQSLRSQKQIPIRLRNLTNRSVDVIWINYTGEYVKYSRLDHDNFVDINTFETHPWIAIDADTKNRLLIDKKFVFLPKPWTEFVRDRFPNLPLEAMPAINPRLPITITTPLLSLRYKTLLELRSYIKSINDVDLLGLPKELAHDLKLLIKERERFPDIICFHRR</sequence>
<dbReference type="InterPro" id="IPR024053">
    <property type="entry name" value="VHL_beta_dom"/>
</dbReference>
<dbReference type="Proteomes" id="UP000801492">
    <property type="component" value="Unassembled WGS sequence"/>
</dbReference>
<dbReference type="InterPro" id="IPR037140">
    <property type="entry name" value="VHL_beta_dom_sf"/>
</dbReference>
<evidence type="ECO:0000313" key="3">
    <source>
        <dbReference type="EMBL" id="KAF2879686.1"/>
    </source>
</evidence>
<evidence type="ECO:0000313" key="4">
    <source>
        <dbReference type="Proteomes" id="UP000801492"/>
    </source>
</evidence>
<protein>
    <recommendedName>
        <fullName evidence="2">von Hippel-Lindau disease tumour suppressor beta domain-containing protein</fullName>
    </recommendedName>
</protein>
<dbReference type="EMBL" id="VTPC01091098">
    <property type="protein sequence ID" value="KAF2879686.1"/>
    <property type="molecule type" value="Genomic_DNA"/>
</dbReference>
<keyword evidence="4" id="KW-1185">Reference proteome</keyword>
<dbReference type="Gene3D" id="2.60.40.780">
    <property type="entry name" value="von Hippel-Lindau disease tumour suppressor, beta domain"/>
    <property type="match status" value="1"/>
</dbReference>
<accession>A0A8K0C6J6</accession>
<evidence type="ECO:0000256" key="1">
    <source>
        <dbReference type="ARBA" id="ARBA00010057"/>
    </source>
</evidence>
<dbReference type="InterPro" id="IPR022772">
    <property type="entry name" value="VHL_tumour_suppress_b/a_dom"/>
</dbReference>
<dbReference type="SUPFAM" id="SSF49468">
    <property type="entry name" value="VHL"/>
    <property type="match status" value="1"/>
</dbReference>
<dbReference type="FunFam" id="2.60.40.780:FF:000001">
    <property type="entry name" value="von Hippel-Lindau disease tumor suppressor"/>
    <property type="match status" value="1"/>
</dbReference>
<dbReference type="CDD" id="cd05468">
    <property type="entry name" value="pVHL"/>
    <property type="match status" value="1"/>
</dbReference>
<evidence type="ECO:0000259" key="2">
    <source>
        <dbReference type="Pfam" id="PF01847"/>
    </source>
</evidence>
<dbReference type="Pfam" id="PF01847">
    <property type="entry name" value="VHL"/>
    <property type="match status" value="1"/>
</dbReference>
<dbReference type="InterPro" id="IPR036208">
    <property type="entry name" value="VHL_sf"/>
</dbReference>
<reference evidence="3" key="1">
    <citation type="submission" date="2019-08" db="EMBL/GenBank/DDBJ databases">
        <title>The genome of the North American firefly Photinus pyralis.</title>
        <authorList>
            <consortium name="Photinus pyralis genome working group"/>
            <person name="Fallon T.R."/>
            <person name="Sander Lower S.E."/>
            <person name="Weng J.-K."/>
        </authorList>
    </citation>
    <scope>NUCLEOTIDE SEQUENCE</scope>
    <source>
        <strain evidence="3">TRF0915ILg1</strain>
        <tissue evidence="3">Whole body</tissue>
    </source>
</reference>
<proteinExistence type="inferred from homology"/>
<feature type="domain" description="von Hippel-Lindau disease tumour suppressor beta" evidence="2">
    <location>
        <begin position="13"/>
        <end position="90"/>
    </location>
</feature>
<comment type="caution">
    <text evidence="3">The sequence shown here is derived from an EMBL/GenBank/DDBJ whole genome shotgun (WGS) entry which is preliminary data.</text>
</comment>
<dbReference type="AlphaFoldDB" id="A0A8K0C6J6"/>
<organism evidence="3 4">
    <name type="scientific">Ignelater luminosus</name>
    <name type="common">Cucubano</name>
    <name type="synonym">Pyrophorus luminosus</name>
    <dbReference type="NCBI Taxonomy" id="2038154"/>
    <lineage>
        <taxon>Eukaryota</taxon>
        <taxon>Metazoa</taxon>
        <taxon>Ecdysozoa</taxon>
        <taxon>Arthropoda</taxon>
        <taxon>Hexapoda</taxon>
        <taxon>Insecta</taxon>
        <taxon>Pterygota</taxon>
        <taxon>Neoptera</taxon>
        <taxon>Endopterygota</taxon>
        <taxon>Coleoptera</taxon>
        <taxon>Polyphaga</taxon>
        <taxon>Elateriformia</taxon>
        <taxon>Elateroidea</taxon>
        <taxon>Elateridae</taxon>
        <taxon>Agrypninae</taxon>
        <taxon>Pyrophorini</taxon>
        <taxon>Ignelater</taxon>
    </lineage>
</organism>
<name>A0A8K0C6J6_IGNLU</name>
<dbReference type="OrthoDB" id="413400at2759"/>
<gene>
    <name evidence="3" type="ORF">ILUMI_26492</name>
</gene>